<evidence type="ECO:0000256" key="2">
    <source>
        <dbReference type="SAM" id="SignalP"/>
    </source>
</evidence>
<dbReference type="InterPro" id="IPR053313">
    <property type="entry name" value="RGF"/>
</dbReference>
<name>A0A1S3EFV1_CICAR</name>
<keyword evidence="2" id="KW-0732">Signal</keyword>
<dbReference type="OrthoDB" id="689613at2759"/>
<dbReference type="Proteomes" id="UP000087171">
    <property type="component" value="Chromosome Ca7"/>
</dbReference>
<accession>A0A1S3EFV1</accession>
<evidence type="ECO:0000256" key="1">
    <source>
        <dbReference type="SAM" id="MobiDB-lite"/>
    </source>
</evidence>
<keyword evidence="3" id="KW-1185">Reference proteome</keyword>
<dbReference type="PANTHER" id="PTHR34961">
    <property type="entry name" value="TRANSMEMBRANE PROTEIN"/>
    <property type="match status" value="1"/>
</dbReference>
<dbReference type="AlphaFoldDB" id="A0A1S3EFV1"/>
<dbReference type="PANTHER" id="PTHR34961:SF5">
    <property type="entry name" value="TRANSMEMBRANE PROTEIN"/>
    <property type="match status" value="1"/>
</dbReference>
<evidence type="ECO:0000313" key="4">
    <source>
        <dbReference type="RefSeq" id="XP_012574288.1"/>
    </source>
</evidence>
<feature type="signal peptide" evidence="2">
    <location>
        <begin position="1"/>
        <end position="19"/>
    </location>
</feature>
<evidence type="ECO:0000313" key="3">
    <source>
        <dbReference type="Proteomes" id="UP000087171"/>
    </source>
</evidence>
<feature type="chain" id="PRO_5010366787" evidence="2">
    <location>
        <begin position="20"/>
        <end position="127"/>
    </location>
</feature>
<dbReference type="RefSeq" id="XP_012574288.1">
    <property type="nucleotide sequence ID" value="XM_012718834.2"/>
</dbReference>
<reference evidence="3" key="1">
    <citation type="journal article" date="2013" name="Nat. Biotechnol.">
        <title>Draft genome sequence of chickpea (Cicer arietinum) provides a resource for trait improvement.</title>
        <authorList>
            <person name="Varshney R.K."/>
            <person name="Song C."/>
            <person name="Saxena R.K."/>
            <person name="Azam S."/>
            <person name="Yu S."/>
            <person name="Sharpe A.G."/>
            <person name="Cannon S."/>
            <person name="Baek J."/>
            <person name="Rosen B.D."/>
            <person name="Tar'an B."/>
            <person name="Millan T."/>
            <person name="Zhang X."/>
            <person name="Ramsay L.D."/>
            <person name="Iwata A."/>
            <person name="Wang Y."/>
            <person name="Nelson W."/>
            <person name="Farmer A.D."/>
            <person name="Gaur P.M."/>
            <person name="Soderlund C."/>
            <person name="Penmetsa R.V."/>
            <person name="Xu C."/>
            <person name="Bharti A.K."/>
            <person name="He W."/>
            <person name="Winter P."/>
            <person name="Zhao S."/>
            <person name="Hane J.K."/>
            <person name="Carrasquilla-Garcia N."/>
            <person name="Condie J.A."/>
            <person name="Upadhyaya H.D."/>
            <person name="Luo M.C."/>
            <person name="Thudi M."/>
            <person name="Gowda C.L."/>
            <person name="Singh N.P."/>
            <person name="Lichtenzveig J."/>
            <person name="Gali K.K."/>
            <person name="Rubio J."/>
            <person name="Nadarajan N."/>
            <person name="Dolezel J."/>
            <person name="Bansal K.C."/>
            <person name="Xu X."/>
            <person name="Edwards D."/>
            <person name="Zhang G."/>
            <person name="Kahl G."/>
            <person name="Gil J."/>
            <person name="Singh K.B."/>
            <person name="Datta S.K."/>
            <person name="Jackson S.A."/>
            <person name="Wang J."/>
            <person name="Cook D.R."/>
        </authorList>
    </citation>
    <scope>NUCLEOTIDE SEQUENCE [LARGE SCALE GENOMIC DNA]</scope>
    <source>
        <strain evidence="3">cv. CDC Frontier</strain>
    </source>
</reference>
<sequence>MYLPLSLFILFLSLNLCIGRNLQAIVEPSNIQAIISRKVSAKVEKEPLESNGSTKTEHIKIKNKIEAVQHMKNMHYKAIKSTKQLEIPSHVPKKSSASWSVHQRKEDQNPGFYSDYSRPRTRPPSHN</sequence>
<gene>
    <name evidence="4" type="primary">LOC105852634</name>
</gene>
<feature type="region of interest" description="Disordered" evidence="1">
    <location>
        <begin position="82"/>
        <end position="127"/>
    </location>
</feature>
<protein>
    <submittedName>
        <fullName evidence="4">Uncharacterized protein LOC105852634</fullName>
    </submittedName>
</protein>
<proteinExistence type="predicted"/>
<reference evidence="4" key="2">
    <citation type="submission" date="2025-08" db="UniProtKB">
        <authorList>
            <consortium name="RefSeq"/>
        </authorList>
    </citation>
    <scope>IDENTIFICATION</scope>
    <source>
        <tissue evidence="4">Etiolated seedlings</tissue>
    </source>
</reference>
<organism evidence="3 4">
    <name type="scientific">Cicer arietinum</name>
    <name type="common">Chickpea</name>
    <name type="synonym">Garbanzo</name>
    <dbReference type="NCBI Taxonomy" id="3827"/>
    <lineage>
        <taxon>Eukaryota</taxon>
        <taxon>Viridiplantae</taxon>
        <taxon>Streptophyta</taxon>
        <taxon>Embryophyta</taxon>
        <taxon>Tracheophyta</taxon>
        <taxon>Spermatophyta</taxon>
        <taxon>Magnoliopsida</taxon>
        <taxon>eudicotyledons</taxon>
        <taxon>Gunneridae</taxon>
        <taxon>Pentapetalae</taxon>
        <taxon>rosids</taxon>
        <taxon>fabids</taxon>
        <taxon>Fabales</taxon>
        <taxon>Fabaceae</taxon>
        <taxon>Papilionoideae</taxon>
        <taxon>50 kb inversion clade</taxon>
        <taxon>NPAAA clade</taxon>
        <taxon>Hologalegina</taxon>
        <taxon>IRL clade</taxon>
        <taxon>Cicereae</taxon>
        <taxon>Cicer</taxon>
    </lineage>
</organism>